<dbReference type="AlphaFoldDB" id="A7EK96"/>
<accession>A7EK96</accession>
<protein>
    <submittedName>
        <fullName evidence="1">Uncharacterized protein</fullName>
    </submittedName>
</protein>
<name>A7EK96_SCLS1</name>
<organism evidence="1 2">
    <name type="scientific">Sclerotinia sclerotiorum (strain ATCC 18683 / 1980 / Ss-1)</name>
    <name type="common">White mold</name>
    <name type="synonym">Whetzelinia sclerotiorum</name>
    <dbReference type="NCBI Taxonomy" id="665079"/>
    <lineage>
        <taxon>Eukaryota</taxon>
        <taxon>Fungi</taxon>
        <taxon>Dikarya</taxon>
        <taxon>Ascomycota</taxon>
        <taxon>Pezizomycotina</taxon>
        <taxon>Leotiomycetes</taxon>
        <taxon>Helotiales</taxon>
        <taxon>Sclerotiniaceae</taxon>
        <taxon>Sclerotinia</taxon>
    </lineage>
</organism>
<dbReference type="HOGENOM" id="CLU_3351357_0_0_1"/>
<keyword evidence="2" id="KW-1185">Reference proteome</keyword>
<dbReference type="Proteomes" id="UP000001312">
    <property type="component" value="Unassembled WGS sequence"/>
</dbReference>
<evidence type="ECO:0000313" key="2">
    <source>
        <dbReference type="Proteomes" id="UP000001312"/>
    </source>
</evidence>
<dbReference type="GeneID" id="5489255"/>
<dbReference type="InParanoid" id="A7EK96"/>
<dbReference type="RefSeq" id="XP_001592821.1">
    <property type="nucleotide sequence ID" value="XM_001592771.1"/>
</dbReference>
<gene>
    <name evidence="1" type="ORF">SS1G_05743</name>
</gene>
<sequence>MVGIIIAAARSYGTGGYLILRLRHVAFTLGNSEYAVI</sequence>
<dbReference type="KEGG" id="ssl:SS1G_05743"/>
<proteinExistence type="predicted"/>
<reference evidence="2" key="1">
    <citation type="journal article" date="2011" name="PLoS Genet.">
        <title>Genomic analysis of the necrotrophic fungal pathogens Sclerotinia sclerotiorum and Botrytis cinerea.</title>
        <authorList>
            <person name="Amselem J."/>
            <person name="Cuomo C.A."/>
            <person name="van Kan J.A."/>
            <person name="Viaud M."/>
            <person name="Benito E.P."/>
            <person name="Couloux A."/>
            <person name="Coutinho P.M."/>
            <person name="de Vries R.P."/>
            <person name="Dyer P.S."/>
            <person name="Fillinger S."/>
            <person name="Fournier E."/>
            <person name="Gout L."/>
            <person name="Hahn M."/>
            <person name="Kohn L."/>
            <person name="Lapalu N."/>
            <person name="Plummer K.M."/>
            <person name="Pradier J.M."/>
            <person name="Quevillon E."/>
            <person name="Sharon A."/>
            <person name="Simon A."/>
            <person name="ten Have A."/>
            <person name="Tudzynski B."/>
            <person name="Tudzynski P."/>
            <person name="Wincker P."/>
            <person name="Andrew M."/>
            <person name="Anthouard V."/>
            <person name="Beever R.E."/>
            <person name="Beffa R."/>
            <person name="Benoit I."/>
            <person name="Bouzid O."/>
            <person name="Brault B."/>
            <person name="Chen Z."/>
            <person name="Choquer M."/>
            <person name="Collemare J."/>
            <person name="Cotton P."/>
            <person name="Danchin E.G."/>
            <person name="Da Silva C."/>
            <person name="Gautier A."/>
            <person name="Giraud C."/>
            <person name="Giraud T."/>
            <person name="Gonzalez C."/>
            <person name="Grossetete S."/>
            <person name="Guldener U."/>
            <person name="Henrissat B."/>
            <person name="Howlett B.J."/>
            <person name="Kodira C."/>
            <person name="Kretschmer M."/>
            <person name="Lappartient A."/>
            <person name="Leroch M."/>
            <person name="Levis C."/>
            <person name="Mauceli E."/>
            <person name="Neuveglise C."/>
            <person name="Oeser B."/>
            <person name="Pearson M."/>
            <person name="Poulain J."/>
            <person name="Poussereau N."/>
            <person name="Quesneville H."/>
            <person name="Rascle C."/>
            <person name="Schumacher J."/>
            <person name="Segurens B."/>
            <person name="Sexton A."/>
            <person name="Silva E."/>
            <person name="Sirven C."/>
            <person name="Soanes D.M."/>
            <person name="Talbot N.J."/>
            <person name="Templeton M."/>
            <person name="Yandava C."/>
            <person name="Yarden O."/>
            <person name="Zeng Q."/>
            <person name="Rollins J.A."/>
            <person name="Lebrun M.H."/>
            <person name="Dickman M."/>
        </authorList>
    </citation>
    <scope>NUCLEOTIDE SEQUENCE [LARGE SCALE GENOMIC DNA]</scope>
    <source>
        <strain evidence="2">ATCC 18683 / 1980 / Ss-1</strain>
    </source>
</reference>
<dbReference type="EMBL" id="CH476627">
    <property type="protein sequence ID" value="EDO03262.1"/>
    <property type="molecule type" value="Genomic_DNA"/>
</dbReference>
<evidence type="ECO:0000313" key="1">
    <source>
        <dbReference type="EMBL" id="EDO03262.1"/>
    </source>
</evidence>